<protein>
    <submittedName>
        <fullName evidence="2">Uncharacterized protein</fullName>
    </submittedName>
</protein>
<reference evidence="2 3" key="1">
    <citation type="journal article" date="2023" name="Plants (Basel)">
        <title>Bridging the Gap: Combining Genomics and Transcriptomics Approaches to Understand Stylosanthes scabra, an Orphan Legume from the Brazilian Caatinga.</title>
        <authorList>
            <person name="Ferreira-Neto J.R.C."/>
            <person name="da Silva M.D."/>
            <person name="Binneck E."/>
            <person name="de Melo N.F."/>
            <person name="da Silva R.H."/>
            <person name="de Melo A.L.T.M."/>
            <person name="Pandolfi V."/>
            <person name="Bustamante F.O."/>
            <person name="Brasileiro-Vidal A.C."/>
            <person name="Benko-Iseppon A.M."/>
        </authorList>
    </citation>
    <scope>NUCLEOTIDE SEQUENCE [LARGE SCALE GENOMIC DNA]</scope>
    <source>
        <tissue evidence="2">Leaves</tissue>
    </source>
</reference>
<dbReference type="EMBL" id="JASCZI010181316">
    <property type="protein sequence ID" value="MED6181719.1"/>
    <property type="molecule type" value="Genomic_DNA"/>
</dbReference>
<name>A0ABU6W8W6_9FABA</name>
<feature type="region of interest" description="Disordered" evidence="1">
    <location>
        <begin position="173"/>
        <end position="224"/>
    </location>
</feature>
<proteinExistence type="predicted"/>
<feature type="compositionally biased region" description="Polar residues" evidence="1">
    <location>
        <begin position="185"/>
        <end position="204"/>
    </location>
</feature>
<dbReference type="Proteomes" id="UP001341840">
    <property type="component" value="Unassembled WGS sequence"/>
</dbReference>
<organism evidence="2 3">
    <name type="scientific">Stylosanthes scabra</name>
    <dbReference type="NCBI Taxonomy" id="79078"/>
    <lineage>
        <taxon>Eukaryota</taxon>
        <taxon>Viridiplantae</taxon>
        <taxon>Streptophyta</taxon>
        <taxon>Embryophyta</taxon>
        <taxon>Tracheophyta</taxon>
        <taxon>Spermatophyta</taxon>
        <taxon>Magnoliopsida</taxon>
        <taxon>eudicotyledons</taxon>
        <taxon>Gunneridae</taxon>
        <taxon>Pentapetalae</taxon>
        <taxon>rosids</taxon>
        <taxon>fabids</taxon>
        <taxon>Fabales</taxon>
        <taxon>Fabaceae</taxon>
        <taxon>Papilionoideae</taxon>
        <taxon>50 kb inversion clade</taxon>
        <taxon>dalbergioids sensu lato</taxon>
        <taxon>Dalbergieae</taxon>
        <taxon>Pterocarpus clade</taxon>
        <taxon>Stylosanthes</taxon>
    </lineage>
</organism>
<evidence type="ECO:0000313" key="2">
    <source>
        <dbReference type="EMBL" id="MED6181719.1"/>
    </source>
</evidence>
<evidence type="ECO:0000256" key="1">
    <source>
        <dbReference type="SAM" id="MobiDB-lite"/>
    </source>
</evidence>
<comment type="caution">
    <text evidence="2">The sequence shown here is derived from an EMBL/GenBank/DDBJ whole genome shotgun (WGS) entry which is preliminary data.</text>
</comment>
<gene>
    <name evidence="2" type="ORF">PIB30_021989</name>
</gene>
<sequence length="224" mass="24389">MDDQNGDSHLSEELLYLLGMGTDFSIESLFSKPTPTAQQGSQEDNTRVSIAEGPGSSSNRHGDSHGSRNRNMQAGGIGLLSFVVRADRANAKNQELIEKIMIVPTMPNPSHNASSSGAVPMQQAVETVLYAGSTSQQHQIPHTDEFGDLVVPDTPPEANNRVSKTCFSPLNMTFSSKDQHENGSRKPTNYWTTGIPKVTTQSASRNKRRHPLSESNRNDAEIAK</sequence>
<evidence type="ECO:0000313" key="3">
    <source>
        <dbReference type="Proteomes" id="UP001341840"/>
    </source>
</evidence>
<keyword evidence="3" id="KW-1185">Reference proteome</keyword>
<feature type="region of interest" description="Disordered" evidence="1">
    <location>
        <begin position="30"/>
        <end position="72"/>
    </location>
</feature>
<accession>A0ABU6W8W6</accession>
<feature type="compositionally biased region" description="Polar residues" evidence="1">
    <location>
        <begin position="31"/>
        <end position="43"/>
    </location>
</feature>